<dbReference type="AlphaFoldDB" id="A0A1H6YPW1"/>
<dbReference type="EMBL" id="FNZF01000003">
    <property type="protein sequence ID" value="SEJ43333.1"/>
    <property type="molecule type" value="Genomic_DNA"/>
</dbReference>
<accession>A0A1H6YPW1</accession>
<keyword evidence="1" id="KW-1133">Transmembrane helix</keyword>
<proteinExistence type="predicted"/>
<feature type="transmembrane region" description="Helical" evidence="1">
    <location>
        <begin position="25"/>
        <end position="43"/>
    </location>
</feature>
<evidence type="ECO:0000313" key="2">
    <source>
        <dbReference type="EMBL" id="SEJ43333.1"/>
    </source>
</evidence>
<evidence type="ECO:0000256" key="1">
    <source>
        <dbReference type="SAM" id="Phobius"/>
    </source>
</evidence>
<keyword evidence="1" id="KW-0812">Transmembrane</keyword>
<protein>
    <submittedName>
        <fullName evidence="2">Uncharacterized protein</fullName>
    </submittedName>
</protein>
<keyword evidence="3" id="KW-1185">Reference proteome</keyword>
<evidence type="ECO:0000313" key="3">
    <source>
        <dbReference type="Proteomes" id="UP000199200"/>
    </source>
</evidence>
<organism evidence="2 3">
    <name type="scientific">Bhargavaea ginsengi</name>
    <dbReference type="NCBI Taxonomy" id="426757"/>
    <lineage>
        <taxon>Bacteria</taxon>
        <taxon>Bacillati</taxon>
        <taxon>Bacillota</taxon>
        <taxon>Bacilli</taxon>
        <taxon>Bacillales</taxon>
        <taxon>Caryophanaceae</taxon>
        <taxon>Bhargavaea</taxon>
    </lineage>
</organism>
<keyword evidence="1" id="KW-0472">Membrane</keyword>
<dbReference type="Proteomes" id="UP000199200">
    <property type="component" value="Unassembled WGS sequence"/>
</dbReference>
<sequence length="82" mass="9607">MEASRMRASPPRHPRKGDYMKKLSIFFRILSLVGVLAVVFAFLDIGRGFYNDYRWWFLGALWTGLIGNWLIDRKNAKQRTVS</sequence>
<reference evidence="3" key="1">
    <citation type="submission" date="2016-10" db="EMBL/GenBank/DDBJ databases">
        <authorList>
            <person name="Varghese N."/>
            <person name="Submissions S."/>
        </authorList>
    </citation>
    <scope>NUCLEOTIDE SEQUENCE [LARGE SCALE GENOMIC DNA]</scope>
    <source>
        <strain evidence="3">CGMCC 1.6763</strain>
    </source>
</reference>
<feature type="transmembrane region" description="Helical" evidence="1">
    <location>
        <begin position="55"/>
        <end position="71"/>
    </location>
</feature>
<gene>
    <name evidence="2" type="ORF">SAMN04488127_1750</name>
</gene>
<dbReference type="STRING" id="426757.SAMN04488127_1750"/>
<name>A0A1H6YPW1_9BACL</name>